<evidence type="ECO:0000313" key="9">
    <source>
        <dbReference type="Proteomes" id="UP001521184"/>
    </source>
</evidence>
<dbReference type="Pfam" id="PF04855">
    <property type="entry name" value="SNF5"/>
    <property type="match status" value="1"/>
</dbReference>
<accession>A0ABR3TI01</accession>
<proteinExistence type="inferred from homology"/>
<evidence type="ECO:0000256" key="2">
    <source>
        <dbReference type="ARBA" id="ARBA00010239"/>
    </source>
</evidence>
<feature type="region of interest" description="Disordered" evidence="6">
    <location>
        <begin position="631"/>
        <end position="693"/>
    </location>
</feature>
<feature type="compositionally biased region" description="Low complexity" evidence="6">
    <location>
        <begin position="12"/>
        <end position="25"/>
    </location>
</feature>
<keyword evidence="9" id="KW-1185">Reference proteome</keyword>
<keyword evidence="3" id="KW-0805">Transcription regulation</keyword>
<dbReference type="Proteomes" id="UP001521184">
    <property type="component" value="Unassembled WGS sequence"/>
</dbReference>
<evidence type="ECO:0000256" key="6">
    <source>
        <dbReference type="SAM" id="MobiDB-lite"/>
    </source>
</evidence>
<feature type="compositionally biased region" description="Low complexity" evidence="6">
    <location>
        <begin position="85"/>
        <end position="96"/>
    </location>
</feature>
<feature type="compositionally biased region" description="Low complexity" evidence="6">
    <location>
        <begin position="547"/>
        <end position="564"/>
    </location>
</feature>
<feature type="compositionally biased region" description="Polar residues" evidence="6">
    <location>
        <begin position="644"/>
        <end position="665"/>
    </location>
</feature>
<feature type="transmembrane region" description="Helical" evidence="7">
    <location>
        <begin position="867"/>
        <end position="890"/>
    </location>
</feature>
<keyword evidence="7" id="KW-0812">Transmembrane</keyword>
<keyword evidence="7" id="KW-0472">Membrane</keyword>
<keyword evidence="7" id="KW-1133">Transmembrane helix</keyword>
<dbReference type="InterPro" id="IPR006939">
    <property type="entry name" value="SNF5"/>
</dbReference>
<feature type="compositionally biased region" description="Polar residues" evidence="6">
    <location>
        <begin position="675"/>
        <end position="693"/>
    </location>
</feature>
<dbReference type="PANTHER" id="PTHR10019">
    <property type="entry name" value="SNF5"/>
    <property type="match status" value="1"/>
</dbReference>
<name>A0ABR3TI01_9PEZI</name>
<evidence type="ECO:0000256" key="4">
    <source>
        <dbReference type="ARBA" id="ARBA00023163"/>
    </source>
</evidence>
<comment type="subcellular location">
    <subcellularLocation>
        <location evidence="1">Nucleus</location>
    </subcellularLocation>
</comment>
<comment type="similarity">
    <text evidence="2">Belongs to the SNF5 family.</text>
</comment>
<feature type="region of interest" description="Disordered" evidence="6">
    <location>
        <begin position="512"/>
        <end position="614"/>
    </location>
</feature>
<evidence type="ECO:0000256" key="7">
    <source>
        <dbReference type="SAM" id="Phobius"/>
    </source>
</evidence>
<feature type="region of interest" description="Disordered" evidence="6">
    <location>
        <begin position="460"/>
        <end position="484"/>
    </location>
</feature>
<comment type="caution">
    <text evidence="8">The sequence shown here is derived from an EMBL/GenBank/DDBJ whole genome shotgun (WGS) entry which is preliminary data.</text>
</comment>
<evidence type="ECO:0000256" key="3">
    <source>
        <dbReference type="ARBA" id="ARBA00023015"/>
    </source>
</evidence>
<feature type="region of interest" description="Disordered" evidence="6">
    <location>
        <begin position="1"/>
        <end position="132"/>
    </location>
</feature>
<feature type="compositionally biased region" description="Basic and acidic residues" evidence="6">
    <location>
        <begin position="583"/>
        <end position="603"/>
    </location>
</feature>
<gene>
    <name evidence="8" type="primary">SNF5</name>
    <name evidence="8" type="ORF">SLS58_008377</name>
</gene>
<keyword evidence="4" id="KW-0804">Transcription</keyword>
<evidence type="ECO:0000313" key="8">
    <source>
        <dbReference type="EMBL" id="KAL1639048.1"/>
    </source>
</evidence>
<sequence>MPSPVASTAALPPQSHEQSQQEPTPAAHDAQNGAAGDDATESQDPARPSSSGQAADGNGTIRETKEKAKAVMAASGVDVNANTEKASPSARAKSSPTGSESANGLSPSRKRSRSGSRLPSHPPSQGSSNQNQSSLNEFLINQYSTRDMLHAAAMNDQAAKARGLMTEKLSEVEYYKQLRQQRQIDPGSVFGYGFDGYGNGYTEAKLSRLQYPAQRKRLGNRRSKSLHVPRKQLTKQADIFEELVPVRLDIEFDKIKLRDTFTWNLHDHIITPELFAENMVEDFKLPPEMGPHVFRQINTEIHEQLQDFYPHVFFNEEPLDPHLPYDAYKNDEMRILIKLNITIGQHTLVDQFEWDINDPMNSPEEFARSMTGELSLSGEFTTAIAHSIREQCQMFTKSLYITGHPFDGRPVEDADVRDSFLISPVQSVFRPVQAAKDYAPVLYELNEADLERAELSIMREQRRQKRSVNRRGGPALPDLKDRQRTVRTMVVSSVLPGAVERVEDSRLYKLSRSASGRGRRTVRDGDSDEESESEDSGQESPAPSQIMGGTARTRGMRGAASAATVAMRQNLGRSQTPEVTALRQEHHHETRTSRRFGTPREESVAPTPTTPAPEKLMVKVKISREKYRRWMQAQSTGRAHEYRQSQPNPVLASAASTPQQATPTRSSMPPPPSPALQQRSTPGPGTPTSNGQQEIRYYHDGRADAPFPQPAQAPPPPPWLAEALKKLHSEHPDSAFEALMRYCAIDTRSQQQIRLDSLPANSTPPAHIKFQWLPRIRCNDCPGKLYTPGPNWTVENFEVHLRNRQHLEAPLRETSRSKDRKGLRHSLLYEAATSSAKEGQRLQMAFEFLAPILTPTALATVQRDPSLLGILLAVLFGLNLLVGLSFFIHYRTEKDNGTWKGWGIPFWPKKKAKKAGFRKIGGK</sequence>
<reference evidence="8 9" key="1">
    <citation type="journal article" date="2023" name="Plant Dis.">
        <title>First Report of Diplodia intermedia Causing Canker and Dieback Diseases on Apple Trees in Canada.</title>
        <authorList>
            <person name="Ellouze W."/>
            <person name="Ilyukhin E."/>
            <person name="Sulman M."/>
            <person name="Ali S."/>
        </authorList>
    </citation>
    <scope>NUCLEOTIDE SEQUENCE [LARGE SCALE GENOMIC DNA]</scope>
    <source>
        <strain evidence="8 9">M45-28</strain>
    </source>
</reference>
<evidence type="ECO:0000256" key="1">
    <source>
        <dbReference type="ARBA" id="ARBA00004123"/>
    </source>
</evidence>
<dbReference type="EMBL" id="JAKEKT020000070">
    <property type="protein sequence ID" value="KAL1639048.1"/>
    <property type="molecule type" value="Genomic_DNA"/>
</dbReference>
<evidence type="ECO:0000256" key="5">
    <source>
        <dbReference type="ARBA" id="ARBA00023242"/>
    </source>
</evidence>
<feature type="compositionally biased region" description="Acidic residues" evidence="6">
    <location>
        <begin position="526"/>
        <end position="537"/>
    </location>
</feature>
<feature type="compositionally biased region" description="Low complexity" evidence="6">
    <location>
        <begin position="115"/>
        <end position="132"/>
    </location>
</feature>
<keyword evidence="5" id="KW-0539">Nucleus</keyword>
<protein>
    <submittedName>
        <fullName evidence="8">SWI/SNF chromatin-remodeling complex subunit</fullName>
    </submittedName>
</protein>
<organism evidence="8 9">
    <name type="scientific">Diplodia intermedia</name>
    <dbReference type="NCBI Taxonomy" id="856260"/>
    <lineage>
        <taxon>Eukaryota</taxon>
        <taxon>Fungi</taxon>
        <taxon>Dikarya</taxon>
        <taxon>Ascomycota</taxon>
        <taxon>Pezizomycotina</taxon>
        <taxon>Dothideomycetes</taxon>
        <taxon>Dothideomycetes incertae sedis</taxon>
        <taxon>Botryosphaeriales</taxon>
        <taxon>Botryosphaeriaceae</taxon>
        <taxon>Diplodia</taxon>
    </lineage>
</organism>